<reference evidence="1" key="1">
    <citation type="journal article" date="2014" name="Front. Microbiol.">
        <title>High frequency of phylogenetically diverse reductive dehalogenase-homologous genes in deep subseafloor sedimentary metagenomes.</title>
        <authorList>
            <person name="Kawai M."/>
            <person name="Futagami T."/>
            <person name="Toyoda A."/>
            <person name="Takaki Y."/>
            <person name="Nishi S."/>
            <person name="Hori S."/>
            <person name="Arai W."/>
            <person name="Tsubouchi T."/>
            <person name="Morono Y."/>
            <person name="Uchiyama I."/>
            <person name="Ito T."/>
            <person name="Fujiyama A."/>
            <person name="Inagaki F."/>
            <person name="Takami H."/>
        </authorList>
    </citation>
    <scope>NUCLEOTIDE SEQUENCE</scope>
    <source>
        <strain evidence="1">Expedition CK06-06</strain>
    </source>
</reference>
<feature type="non-terminal residue" evidence="1">
    <location>
        <position position="65"/>
    </location>
</feature>
<organism evidence="1">
    <name type="scientific">marine sediment metagenome</name>
    <dbReference type="NCBI Taxonomy" id="412755"/>
    <lineage>
        <taxon>unclassified sequences</taxon>
        <taxon>metagenomes</taxon>
        <taxon>ecological metagenomes</taxon>
    </lineage>
</organism>
<comment type="caution">
    <text evidence="1">The sequence shown here is derived from an EMBL/GenBank/DDBJ whole genome shotgun (WGS) entry which is preliminary data.</text>
</comment>
<dbReference type="AlphaFoldDB" id="X1DKH0"/>
<sequence>MKPLGTITMCFPHVDEDTKTTLQSIMEEAEDITDFTERLCDKVCSEPSSPLLEYFALYFPYIINY</sequence>
<accession>X1DKH0</accession>
<dbReference type="EMBL" id="BART01033573">
    <property type="protein sequence ID" value="GAH08790.1"/>
    <property type="molecule type" value="Genomic_DNA"/>
</dbReference>
<protein>
    <submittedName>
        <fullName evidence="1">Uncharacterized protein</fullName>
    </submittedName>
</protein>
<gene>
    <name evidence="1" type="ORF">S01H4_57640</name>
</gene>
<evidence type="ECO:0000313" key="1">
    <source>
        <dbReference type="EMBL" id="GAH08790.1"/>
    </source>
</evidence>
<proteinExistence type="predicted"/>
<name>X1DKH0_9ZZZZ</name>